<dbReference type="GO" id="GO:0005737">
    <property type="term" value="C:cytoplasm"/>
    <property type="evidence" value="ECO:0007669"/>
    <property type="project" value="TreeGrafter"/>
</dbReference>
<protein>
    <recommendedName>
        <fullName evidence="2">Hyaluronan/mRNA-binding protein domain-containing protein</fullName>
    </recommendedName>
</protein>
<accession>A0A9P7W151</accession>
<dbReference type="GeneID" id="66107640"/>
<dbReference type="OrthoDB" id="5390558at2759"/>
<dbReference type="GO" id="GO:0005634">
    <property type="term" value="C:nucleus"/>
    <property type="evidence" value="ECO:0007669"/>
    <property type="project" value="TreeGrafter"/>
</dbReference>
<dbReference type="InterPro" id="IPR039764">
    <property type="entry name" value="HABP4/SERBP1-like"/>
</dbReference>
<dbReference type="Gene3D" id="6.10.140.1040">
    <property type="match status" value="1"/>
</dbReference>
<organism evidence="3 4">
    <name type="scientific">Guyanagaster necrorhizus</name>
    <dbReference type="NCBI Taxonomy" id="856835"/>
    <lineage>
        <taxon>Eukaryota</taxon>
        <taxon>Fungi</taxon>
        <taxon>Dikarya</taxon>
        <taxon>Basidiomycota</taxon>
        <taxon>Agaricomycotina</taxon>
        <taxon>Agaricomycetes</taxon>
        <taxon>Agaricomycetidae</taxon>
        <taxon>Agaricales</taxon>
        <taxon>Marasmiineae</taxon>
        <taxon>Physalacriaceae</taxon>
        <taxon>Guyanagaster</taxon>
    </lineage>
</organism>
<feature type="region of interest" description="Disordered" evidence="1">
    <location>
        <begin position="1"/>
        <end position="243"/>
    </location>
</feature>
<comment type="caution">
    <text evidence="3">The sequence shown here is derived from an EMBL/GenBank/DDBJ whole genome shotgun (WGS) entry which is preliminary data.</text>
</comment>
<proteinExistence type="predicted"/>
<dbReference type="RefSeq" id="XP_043043975.1">
    <property type="nucleotide sequence ID" value="XM_043185343.1"/>
</dbReference>
<feature type="compositionally biased region" description="Pro residues" evidence="1">
    <location>
        <begin position="20"/>
        <end position="33"/>
    </location>
</feature>
<dbReference type="InterPro" id="IPR006861">
    <property type="entry name" value="HABP4_PAIRBP1-bd"/>
</dbReference>
<feature type="compositionally biased region" description="Polar residues" evidence="1">
    <location>
        <begin position="211"/>
        <end position="221"/>
    </location>
</feature>
<feature type="compositionally biased region" description="Gly residues" evidence="1">
    <location>
        <begin position="304"/>
        <end position="320"/>
    </location>
</feature>
<dbReference type="Proteomes" id="UP000812287">
    <property type="component" value="Unassembled WGS sequence"/>
</dbReference>
<dbReference type="AlphaFoldDB" id="A0A9P7W151"/>
<keyword evidence="4" id="KW-1185">Reference proteome</keyword>
<name>A0A9P7W151_9AGAR</name>
<evidence type="ECO:0000313" key="3">
    <source>
        <dbReference type="EMBL" id="KAG7450475.1"/>
    </source>
</evidence>
<sequence>MSVATKNPFALLDEDEARPTTPPPQPKQEPPAPARTNQKPRGGPASRGGKYYQRGGKSAPRDNQTQEGTQDPVSPDGQRKFEGRGRGRGGRGGGRGGRGRPFDRQSQTGKTDSDKKVHQGWGGDDGATELKQEEAAATDAVAEGSNEWGVPDAASGGDWGAPNAASGGDWGAPASSGDAWEAPAAGEVTADAATPADRPPRKEREEEEDNTLTLDQYLAQQKTKEGILPKPEARKANEGAEGDLFKGATLLAKPDEEESYFIGKAKPSAKARAKKEEKVYLEIDARFDRPSPRGGRGRGRGGEGRGNFRGGRGGNRGGHNGTAPSVAPVVNVDDETAFPSLS</sequence>
<feature type="domain" description="Hyaluronan/mRNA-binding protein" evidence="2">
    <location>
        <begin position="98"/>
        <end position="239"/>
    </location>
</feature>
<evidence type="ECO:0000313" key="4">
    <source>
        <dbReference type="Proteomes" id="UP000812287"/>
    </source>
</evidence>
<dbReference type="SMART" id="SM01233">
    <property type="entry name" value="HABP4_PAI-RBP1"/>
    <property type="match status" value="1"/>
</dbReference>
<evidence type="ECO:0000256" key="1">
    <source>
        <dbReference type="SAM" id="MobiDB-lite"/>
    </source>
</evidence>
<gene>
    <name evidence="3" type="ORF">BT62DRAFT_927760</name>
</gene>
<dbReference type="GO" id="GO:0003723">
    <property type="term" value="F:RNA binding"/>
    <property type="evidence" value="ECO:0007669"/>
    <property type="project" value="InterPro"/>
</dbReference>
<reference evidence="3" key="1">
    <citation type="submission" date="2020-11" db="EMBL/GenBank/DDBJ databases">
        <title>Adaptations for nitrogen fixation in a non-lichenized fungal sporocarp promotes dispersal by wood-feeding termites.</title>
        <authorList>
            <consortium name="DOE Joint Genome Institute"/>
            <person name="Koch R.A."/>
            <person name="Yoon G."/>
            <person name="Arayal U."/>
            <person name="Lail K."/>
            <person name="Amirebrahimi M."/>
            <person name="Labutti K."/>
            <person name="Lipzen A."/>
            <person name="Riley R."/>
            <person name="Barry K."/>
            <person name="Henrissat B."/>
            <person name="Grigoriev I.V."/>
            <person name="Herr J.R."/>
            <person name="Aime M.C."/>
        </authorList>
    </citation>
    <scope>NUCLEOTIDE SEQUENCE</scope>
    <source>
        <strain evidence="3">MCA 3950</strain>
    </source>
</reference>
<feature type="compositionally biased region" description="Basic and acidic residues" evidence="1">
    <location>
        <begin position="222"/>
        <end position="238"/>
    </location>
</feature>
<dbReference type="EMBL" id="MU250526">
    <property type="protein sequence ID" value="KAG7450475.1"/>
    <property type="molecule type" value="Genomic_DNA"/>
</dbReference>
<dbReference type="PANTHER" id="PTHR12299">
    <property type="entry name" value="HYALURONIC ACID-BINDING PROTEIN 4"/>
    <property type="match status" value="1"/>
</dbReference>
<dbReference type="PANTHER" id="PTHR12299:SF17">
    <property type="entry name" value="AT19571P-RELATED"/>
    <property type="match status" value="1"/>
</dbReference>
<evidence type="ECO:0000259" key="2">
    <source>
        <dbReference type="SMART" id="SM01233"/>
    </source>
</evidence>
<feature type="compositionally biased region" description="Polar residues" evidence="1">
    <location>
        <begin position="61"/>
        <end position="72"/>
    </location>
</feature>
<feature type="region of interest" description="Disordered" evidence="1">
    <location>
        <begin position="284"/>
        <end position="342"/>
    </location>
</feature>